<dbReference type="GO" id="GO:0004519">
    <property type="term" value="F:endonuclease activity"/>
    <property type="evidence" value="ECO:0007669"/>
    <property type="project" value="UniProtKB-KW"/>
</dbReference>
<dbReference type="InterPro" id="IPR001584">
    <property type="entry name" value="Integrase_cat-core"/>
</dbReference>
<dbReference type="GO" id="GO:0016787">
    <property type="term" value="F:hydrolase activity"/>
    <property type="evidence" value="ECO:0007669"/>
    <property type="project" value="UniProtKB-KW"/>
</dbReference>
<dbReference type="InterPro" id="IPR050951">
    <property type="entry name" value="Retrovirus_Pol_polyprotein"/>
</dbReference>
<evidence type="ECO:0000259" key="9">
    <source>
        <dbReference type="PROSITE" id="PS50994"/>
    </source>
</evidence>
<dbReference type="GO" id="GO:0003964">
    <property type="term" value="F:RNA-directed DNA polymerase activity"/>
    <property type="evidence" value="ECO:0007669"/>
    <property type="project" value="UniProtKB-KW"/>
</dbReference>
<dbReference type="InterPro" id="IPR041588">
    <property type="entry name" value="Integrase_H2C2"/>
</dbReference>
<proteinExistence type="predicted"/>
<sequence length="516" mass="57535">MPFGLTGAPRTFLSAMNATLGPYLRKFVLIFFDDILIYSKTYEDHLINVFAHLGHVISAQGVATDPAKQRNYGVFLGLLVIIANIYVIFALWPNHSMIYSRKEQCLYGHRIGSSGLLQTLFETDASGSGIGAVLMQDGHPLAFISKPLGPRSLGLLTYEKEYMAILFTVEQWRAYLQHGEFIVFTDQKSLVQLTDQRLHTHWQRKVFSKLLGLQYKVVYKKGSDNRVADALSRYPVATTQCAAISKVCLSGFKRCWTAMLAVPPALRLKLIQAFHSSAVGGHSGIPVTYGRMKKLFAWSGMKKEVITFVQSCLTCQPSKPDRQCLPGSLQPLPVPTQAWQIVSLDFIEGLPLSGHANCILVVVDSFTKYGHFILLHHPFTAVTVAKAFLHNVYRLHGMPEQLVSDRDRIFTSTLWKELFRLADVKLAMSTSYHPQSDGQTEHLNQTLETFLRCFVNACPAKWSHWPSLVEYWYNTNPNSATGKAVTASPNLGRQQNGGASVGAVVKLASFYGDLGR</sequence>
<dbReference type="InterPro" id="IPR041373">
    <property type="entry name" value="RT_RNaseH"/>
</dbReference>
<dbReference type="InterPro" id="IPR000477">
    <property type="entry name" value="RT_dom"/>
</dbReference>
<dbReference type="GO" id="GO:0015074">
    <property type="term" value="P:DNA integration"/>
    <property type="evidence" value="ECO:0007669"/>
    <property type="project" value="InterPro"/>
</dbReference>
<keyword evidence="7" id="KW-0472">Membrane</keyword>
<feature type="domain" description="Reverse transcriptase" evidence="8">
    <location>
        <begin position="1"/>
        <end position="82"/>
    </location>
</feature>
<feature type="domain" description="Integrase catalytic" evidence="9">
    <location>
        <begin position="329"/>
        <end position="497"/>
    </location>
</feature>
<dbReference type="PROSITE" id="PS50878">
    <property type="entry name" value="RT_POL"/>
    <property type="match status" value="1"/>
</dbReference>
<feature type="transmembrane region" description="Helical" evidence="7">
    <location>
        <begin position="72"/>
        <end position="92"/>
    </location>
</feature>
<evidence type="ECO:0008006" key="12">
    <source>
        <dbReference type="Google" id="ProtNLM"/>
    </source>
</evidence>
<dbReference type="AlphaFoldDB" id="A0AAQ3WZB9"/>
<keyword evidence="4" id="KW-0255">Endonuclease</keyword>
<accession>A0AAQ3WZB9</accession>
<dbReference type="Pfam" id="PF00078">
    <property type="entry name" value="RVT_1"/>
    <property type="match status" value="1"/>
</dbReference>
<dbReference type="EMBL" id="CP144750">
    <property type="protein sequence ID" value="WVZ79270.1"/>
    <property type="molecule type" value="Genomic_DNA"/>
</dbReference>
<evidence type="ECO:0000256" key="4">
    <source>
        <dbReference type="ARBA" id="ARBA00022759"/>
    </source>
</evidence>
<evidence type="ECO:0000313" key="11">
    <source>
        <dbReference type="Proteomes" id="UP001341281"/>
    </source>
</evidence>
<evidence type="ECO:0000313" key="10">
    <source>
        <dbReference type="EMBL" id="WVZ79270.1"/>
    </source>
</evidence>
<dbReference type="InterPro" id="IPR012337">
    <property type="entry name" value="RNaseH-like_sf"/>
</dbReference>
<keyword evidence="5" id="KW-0378">Hydrolase</keyword>
<name>A0AAQ3WZB9_PASNO</name>
<dbReference type="PANTHER" id="PTHR37984">
    <property type="entry name" value="PROTEIN CBG26694"/>
    <property type="match status" value="1"/>
</dbReference>
<dbReference type="InterPro" id="IPR043128">
    <property type="entry name" value="Rev_trsase/Diguanyl_cyclase"/>
</dbReference>
<evidence type="ECO:0000259" key="8">
    <source>
        <dbReference type="PROSITE" id="PS50878"/>
    </source>
</evidence>
<keyword evidence="1" id="KW-0808">Transferase</keyword>
<dbReference type="Pfam" id="PF17917">
    <property type="entry name" value="RT_RNaseH"/>
    <property type="match status" value="1"/>
</dbReference>
<dbReference type="InterPro" id="IPR036397">
    <property type="entry name" value="RNaseH_sf"/>
</dbReference>
<evidence type="ECO:0000256" key="3">
    <source>
        <dbReference type="ARBA" id="ARBA00022722"/>
    </source>
</evidence>
<keyword evidence="7" id="KW-1133">Transmembrane helix</keyword>
<dbReference type="PROSITE" id="PS50994">
    <property type="entry name" value="INTEGRASE"/>
    <property type="match status" value="1"/>
</dbReference>
<gene>
    <name evidence="10" type="ORF">U9M48_026871</name>
</gene>
<evidence type="ECO:0000256" key="5">
    <source>
        <dbReference type="ARBA" id="ARBA00022801"/>
    </source>
</evidence>
<dbReference type="Proteomes" id="UP001341281">
    <property type="component" value="Chromosome 06"/>
</dbReference>
<protein>
    <recommendedName>
        <fullName evidence="12">Integrase catalytic domain-containing protein</fullName>
    </recommendedName>
</protein>
<keyword evidence="11" id="KW-1185">Reference proteome</keyword>
<dbReference type="Gene3D" id="3.30.420.10">
    <property type="entry name" value="Ribonuclease H-like superfamily/Ribonuclease H"/>
    <property type="match status" value="1"/>
</dbReference>
<dbReference type="Gene3D" id="1.10.340.70">
    <property type="match status" value="1"/>
</dbReference>
<keyword evidence="7" id="KW-0812">Transmembrane</keyword>
<dbReference type="Pfam" id="PF17921">
    <property type="entry name" value="Integrase_H2C2"/>
    <property type="match status" value="1"/>
</dbReference>
<dbReference type="GO" id="GO:0003676">
    <property type="term" value="F:nucleic acid binding"/>
    <property type="evidence" value="ECO:0007669"/>
    <property type="project" value="InterPro"/>
</dbReference>
<dbReference type="SUPFAM" id="SSF56672">
    <property type="entry name" value="DNA/RNA polymerases"/>
    <property type="match status" value="1"/>
</dbReference>
<keyword evidence="6" id="KW-0695">RNA-directed DNA polymerase</keyword>
<evidence type="ECO:0000256" key="7">
    <source>
        <dbReference type="SAM" id="Phobius"/>
    </source>
</evidence>
<dbReference type="CDD" id="cd09274">
    <property type="entry name" value="RNase_HI_RT_Ty3"/>
    <property type="match status" value="1"/>
</dbReference>
<evidence type="ECO:0000256" key="2">
    <source>
        <dbReference type="ARBA" id="ARBA00022695"/>
    </source>
</evidence>
<dbReference type="PANTHER" id="PTHR37984:SF15">
    <property type="entry name" value="INTEGRASE CATALYTIC DOMAIN-CONTAINING PROTEIN"/>
    <property type="match status" value="1"/>
</dbReference>
<reference evidence="10 11" key="1">
    <citation type="submission" date="2024-02" db="EMBL/GenBank/DDBJ databases">
        <title>High-quality chromosome-scale genome assembly of Pensacola bahiagrass (Paspalum notatum Flugge var. saurae).</title>
        <authorList>
            <person name="Vega J.M."/>
            <person name="Podio M."/>
            <person name="Orjuela J."/>
            <person name="Siena L.A."/>
            <person name="Pessino S.C."/>
            <person name="Combes M.C."/>
            <person name="Mariac C."/>
            <person name="Albertini E."/>
            <person name="Pupilli F."/>
            <person name="Ortiz J.P.A."/>
            <person name="Leblanc O."/>
        </authorList>
    </citation>
    <scope>NUCLEOTIDE SEQUENCE [LARGE SCALE GENOMIC DNA]</scope>
    <source>
        <strain evidence="10">R1</strain>
        <tissue evidence="10">Leaf</tissue>
    </source>
</reference>
<dbReference type="Gene3D" id="3.30.70.270">
    <property type="match status" value="1"/>
</dbReference>
<dbReference type="InterPro" id="IPR043502">
    <property type="entry name" value="DNA/RNA_pol_sf"/>
</dbReference>
<evidence type="ECO:0000256" key="1">
    <source>
        <dbReference type="ARBA" id="ARBA00022679"/>
    </source>
</evidence>
<keyword evidence="3" id="KW-0540">Nuclease</keyword>
<dbReference type="SUPFAM" id="SSF53098">
    <property type="entry name" value="Ribonuclease H-like"/>
    <property type="match status" value="1"/>
</dbReference>
<organism evidence="10 11">
    <name type="scientific">Paspalum notatum var. saurae</name>
    <dbReference type="NCBI Taxonomy" id="547442"/>
    <lineage>
        <taxon>Eukaryota</taxon>
        <taxon>Viridiplantae</taxon>
        <taxon>Streptophyta</taxon>
        <taxon>Embryophyta</taxon>
        <taxon>Tracheophyta</taxon>
        <taxon>Spermatophyta</taxon>
        <taxon>Magnoliopsida</taxon>
        <taxon>Liliopsida</taxon>
        <taxon>Poales</taxon>
        <taxon>Poaceae</taxon>
        <taxon>PACMAD clade</taxon>
        <taxon>Panicoideae</taxon>
        <taxon>Andropogonodae</taxon>
        <taxon>Paspaleae</taxon>
        <taxon>Paspalinae</taxon>
        <taxon>Paspalum</taxon>
    </lineage>
</organism>
<evidence type="ECO:0000256" key="6">
    <source>
        <dbReference type="ARBA" id="ARBA00022918"/>
    </source>
</evidence>
<keyword evidence="2" id="KW-0548">Nucleotidyltransferase</keyword>